<dbReference type="SMART" id="SM00343">
    <property type="entry name" value="ZnF_C2HC"/>
    <property type="match status" value="5"/>
</dbReference>
<dbReference type="InterPro" id="IPR025836">
    <property type="entry name" value="Zn_knuckle_CX2CX4HX4C"/>
</dbReference>
<evidence type="ECO:0000256" key="4">
    <source>
        <dbReference type="ARBA" id="ARBA00022833"/>
    </source>
</evidence>
<evidence type="ECO:0000256" key="1">
    <source>
        <dbReference type="ARBA" id="ARBA00022723"/>
    </source>
</evidence>
<feature type="compositionally biased region" description="Basic residues" evidence="6">
    <location>
        <begin position="1"/>
        <end position="10"/>
    </location>
</feature>
<sequence>MVTKRQRLARQKYLESHGDSVPTLDRDAHKTKTDGDSSDESKNGGGDVKASKRPRPKSLRKHPLRVPGSKPGEGCFICGARDHIAKGCPSKDRWDREKICLLCRERGHTMKHCYNNQQNHETKYCYNCGETGHRLSECPEPIQNGGTAFAECFLCKERGHLSKNCPTNTHGIYPKGGSCKICGGLTHLAKDCPEKNTEKLASGRGQTKLQISREPATAAKPGEQGKRIVFPSGDDLEDDFVSNDGNTRSDGNGYLLGDELLTKVETMPLKLRDVEKKPEVRGGNKKHTNSNKNTTKVVNFC</sequence>
<evidence type="ECO:0000256" key="6">
    <source>
        <dbReference type="SAM" id="MobiDB-lite"/>
    </source>
</evidence>
<evidence type="ECO:0000256" key="5">
    <source>
        <dbReference type="PROSITE-ProRule" id="PRU00047"/>
    </source>
</evidence>
<dbReference type="FunFam" id="4.10.60.10:FF:000091">
    <property type="entry name" value="Zinc finger CCHC-type-containing 9"/>
    <property type="match status" value="1"/>
</dbReference>
<dbReference type="OMA" id="RDHIAKG"/>
<feature type="region of interest" description="Disordered" evidence="6">
    <location>
        <begin position="275"/>
        <end position="301"/>
    </location>
</feature>
<feature type="domain" description="CCHC-type" evidence="7">
    <location>
        <begin position="75"/>
        <end position="90"/>
    </location>
</feature>
<dbReference type="PANTHER" id="PTHR47798:SF2">
    <property type="entry name" value="CCHC-TYPE DOMAIN-CONTAINING PROTEIN"/>
    <property type="match status" value="1"/>
</dbReference>
<evidence type="ECO:0000259" key="7">
    <source>
        <dbReference type="PROSITE" id="PS50158"/>
    </source>
</evidence>
<protein>
    <recommendedName>
        <fullName evidence="7">CCHC-type domain-containing protein</fullName>
    </recommendedName>
</protein>
<dbReference type="InterPro" id="IPR036875">
    <property type="entry name" value="Znf_CCHC_sf"/>
</dbReference>
<dbReference type="GO" id="GO:0003676">
    <property type="term" value="F:nucleic acid binding"/>
    <property type="evidence" value="ECO:0007669"/>
    <property type="project" value="InterPro"/>
</dbReference>
<keyword evidence="4" id="KW-0862">Zinc</keyword>
<evidence type="ECO:0000313" key="8">
    <source>
        <dbReference type="EMBL" id="ADE77389.1"/>
    </source>
</evidence>
<dbReference type="SUPFAM" id="SSF57756">
    <property type="entry name" value="Retrovirus zinc finger-like domains"/>
    <property type="match status" value="2"/>
</dbReference>
<evidence type="ECO:0000256" key="2">
    <source>
        <dbReference type="ARBA" id="ARBA00022737"/>
    </source>
</evidence>
<keyword evidence="3 5" id="KW-0863">Zinc-finger</keyword>
<keyword evidence="1" id="KW-0479">Metal-binding</keyword>
<feature type="domain" description="CCHC-type" evidence="7">
    <location>
        <begin position="152"/>
        <end position="166"/>
    </location>
</feature>
<dbReference type="Gene3D" id="4.10.60.10">
    <property type="entry name" value="Zinc finger, CCHC-type"/>
    <property type="match status" value="3"/>
</dbReference>
<dbReference type="PROSITE" id="PS50158">
    <property type="entry name" value="ZF_CCHC"/>
    <property type="match status" value="3"/>
</dbReference>
<feature type="compositionally biased region" description="Basic residues" evidence="6">
    <location>
        <begin position="51"/>
        <end position="64"/>
    </location>
</feature>
<dbReference type="EMBL" id="BT124115">
    <property type="protein sequence ID" value="ADE77389.1"/>
    <property type="molecule type" value="mRNA"/>
</dbReference>
<evidence type="ECO:0000256" key="3">
    <source>
        <dbReference type="ARBA" id="ARBA00022771"/>
    </source>
</evidence>
<feature type="compositionally biased region" description="Low complexity" evidence="6">
    <location>
        <begin position="290"/>
        <end position="301"/>
    </location>
</feature>
<feature type="region of interest" description="Disordered" evidence="6">
    <location>
        <begin position="201"/>
        <end position="226"/>
    </location>
</feature>
<accession>D5ACX0</accession>
<name>D5ACX0_PICSI</name>
<dbReference type="AlphaFoldDB" id="D5ACX0"/>
<dbReference type="InterPro" id="IPR001878">
    <property type="entry name" value="Znf_CCHC"/>
</dbReference>
<dbReference type="PANTHER" id="PTHR47798">
    <property type="entry name" value="OS04G0555800 PROTEIN"/>
    <property type="match status" value="1"/>
</dbReference>
<feature type="region of interest" description="Disordered" evidence="6">
    <location>
        <begin position="1"/>
        <end position="68"/>
    </location>
</feature>
<organism evidence="8">
    <name type="scientific">Picea sitchensis</name>
    <name type="common">Sitka spruce</name>
    <name type="synonym">Pinus sitchensis</name>
    <dbReference type="NCBI Taxonomy" id="3332"/>
    <lineage>
        <taxon>Eukaryota</taxon>
        <taxon>Viridiplantae</taxon>
        <taxon>Streptophyta</taxon>
        <taxon>Embryophyta</taxon>
        <taxon>Tracheophyta</taxon>
        <taxon>Spermatophyta</taxon>
        <taxon>Pinopsida</taxon>
        <taxon>Pinidae</taxon>
        <taxon>Conifers I</taxon>
        <taxon>Pinales</taxon>
        <taxon>Pinaceae</taxon>
        <taxon>Picea</taxon>
    </lineage>
</organism>
<feature type="domain" description="CCHC-type" evidence="7">
    <location>
        <begin position="125"/>
        <end position="140"/>
    </location>
</feature>
<dbReference type="Pfam" id="PF14392">
    <property type="entry name" value="zf-CCHC_4"/>
    <property type="match status" value="3"/>
</dbReference>
<reference evidence="8" key="1">
    <citation type="submission" date="2010-04" db="EMBL/GenBank/DDBJ databases">
        <authorList>
            <person name="Reid K.E."/>
            <person name="Liao N."/>
            <person name="Chan S."/>
            <person name="Docking R."/>
            <person name="Taylor G."/>
            <person name="Moore R."/>
            <person name="Mayo M."/>
            <person name="Munro S."/>
            <person name="King J."/>
            <person name="Yanchuk A."/>
            <person name="Holt R."/>
            <person name="Jones S."/>
            <person name="Marra M."/>
            <person name="Ritland C.E."/>
            <person name="Ritland K."/>
            <person name="Bohlmann J."/>
        </authorList>
    </citation>
    <scope>NUCLEOTIDE SEQUENCE</scope>
    <source>
        <tissue evidence="8">Bud</tissue>
    </source>
</reference>
<keyword evidence="2" id="KW-0677">Repeat</keyword>
<feature type="compositionally biased region" description="Basic and acidic residues" evidence="6">
    <location>
        <begin position="12"/>
        <end position="42"/>
    </location>
</feature>
<proteinExistence type="evidence at transcript level"/>
<dbReference type="Pfam" id="PF00098">
    <property type="entry name" value="zf-CCHC"/>
    <property type="match status" value="2"/>
</dbReference>
<dbReference type="GO" id="GO:0008270">
    <property type="term" value="F:zinc ion binding"/>
    <property type="evidence" value="ECO:0007669"/>
    <property type="project" value="UniProtKB-KW"/>
</dbReference>